<accession>A0A9N7NJY9</accession>
<dbReference type="PANTHER" id="PTHR22937:SF136">
    <property type="entry name" value="RING-TYPE E3 UBIQUITIN TRANSFERASE"/>
    <property type="match status" value="1"/>
</dbReference>
<dbReference type="PANTHER" id="PTHR22937">
    <property type="entry name" value="E3 UBIQUITIN-PROTEIN LIGASE RNF165"/>
    <property type="match status" value="1"/>
</dbReference>
<dbReference type="GO" id="GO:0061630">
    <property type="term" value="F:ubiquitin protein ligase activity"/>
    <property type="evidence" value="ECO:0007669"/>
    <property type="project" value="UniProtKB-EC"/>
</dbReference>
<dbReference type="InterPro" id="IPR013083">
    <property type="entry name" value="Znf_RING/FYVE/PHD"/>
</dbReference>
<evidence type="ECO:0000313" key="12">
    <source>
        <dbReference type="Proteomes" id="UP001153555"/>
    </source>
</evidence>
<evidence type="ECO:0000256" key="7">
    <source>
        <dbReference type="ARBA" id="ARBA00022786"/>
    </source>
</evidence>
<dbReference type="AlphaFoldDB" id="A0A9N7NJY9"/>
<evidence type="ECO:0000256" key="1">
    <source>
        <dbReference type="ARBA" id="ARBA00000900"/>
    </source>
</evidence>
<feature type="region of interest" description="Disordered" evidence="9">
    <location>
        <begin position="1"/>
        <end position="85"/>
    </location>
</feature>
<name>A0A9N7NJY9_STRHE</name>
<feature type="compositionally biased region" description="Polar residues" evidence="9">
    <location>
        <begin position="171"/>
        <end position="186"/>
    </location>
</feature>
<dbReference type="Proteomes" id="UP001153555">
    <property type="component" value="Unassembled WGS sequence"/>
</dbReference>
<evidence type="ECO:0000256" key="4">
    <source>
        <dbReference type="ARBA" id="ARBA00022679"/>
    </source>
</evidence>
<feature type="domain" description="Zinc finger RING-H2-type" evidence="10">
    <location>
        <begin position="330"/>
        <end position="356"/>
    </location>
</feature>
<feature type="compositionally biased region" description="Low complexity" evidence="9">
    <location>
        <begin position="219"/>
        <end position="242"/>
    </location>
</feature>
<evidence type="ECO:0000313" key="11">
    <source>
        <dbReference type="EMBL" id="CAA0831926.1"/>
    </source>
</evidence>
<dbReference type="EMBL" id="CACSLK010027833">
    <property type="protein sequence ID" value="CAA0831926.1"/>
    <property type="molecule type" value="Genomic_DNA"/>
</dbReference>
<evidence type="ECO:0000256" key="9">
    <source>
        <dbReference type="SAM" id="MobiDB-lite"/>
    </source>
</evidence>
<reference evidence="11" key="1">
    <citation type="submission" date="2019-12" db="EMBL/GenBank/DDBJ databases">
        <authorList>
            <person name="Scholes J."/>
        </authorList>
    </citation>
    <scope>NUCLEOTIDE SEQUENCE</scope>
</reference>
<dbReference type="OrthoDB" id="8062037at2759"/>
<dbReference type="Gene3D" id="3.30.40.10">
    <property type="entry name" value="Zinc/RING finger domain, C3HC4 (zinc finger)"/>
    <property type="match status" value="1"/>
</dbReference>
<feature type="compositionally biased region" description="Polar residues" evidence="9">
    <location>
        <begin position="139"/>
        <end position="149"/>
    </location>
</feature>
<proteinExistence type="predicted"/>
<evidence type="ECO:0000256" key="6">
    <source>
        <dbReference type="ARBA" id="ARBA00022771"/>
    </source>
</evidence>
<sequence>MDQHPQKRGPSGPTTSKKAHSSAAKNPPTCSRTVCSERRTNVQITRAGSSDKPKFANTSFRSSVGNDVTRKPLKSSPITKTSANKPCLDSKRVLSSQAKFELSESSASSSVRPRIISHRNKSQLNNQNSPPARSVPLASRTSASGSSNPMVRRRSFERESGSSSRERKVTHTPSMSRPIIKSQSMAKSVPEFQNRRNDSSVRERAVVTSELPNSELQPSVGSRSTSLSFSTSGSRSSDSVDFTSEEHGFTQLMDDDMLRGYNMVGVAEMLFALERIEQDQEMTHEELLALETSLFLGSLSLYDRHRDMRLDIDSMSYEEEYVDGDEMGSLVECQHGFHMMCINQWLKLKNWCPVCKTSAGPSQTSSS</sequence>
<evidence type="ECO:0000256" key="8">
    <source>
        <dbReference type="ARBA" id="ARBA00022833"/>
    </source>
</evidence>
<keyword evidence="4" id="KW-0808">Transferase</keyword>
<keyword evidence="5" id="KW-0479">Metal-binding</keyword>
<dbReference type="SUPFAM" id="SSF57850">
    <property type="entry name" value="RING/U-box"/>
    <property type="match status" value="1"/>
</dbReference>
<feature type="compositionally biased region" description="Basic and acidic residues" evidence="9">
    <location>
        <begin position="154"/>
        <end position="169"/>
    </location>
</feature>
<feature type="compositionally biased region" description="Polar residues" evidence="9">
    <location>
        <begin position="56"/>
        <end position="66"/>
    </location>
</feature>
<dbReference type="GO" id="GO:0008270">
    <property type="term" value="F:zinc ion binding"/>
    <property type="evidence" value="ECO:0007669"/>
    <property type="project" value="UniProtKB-KW"/>
</dbReference>
<keyword evidence="12" id="KW-1185">Reference proteome</keyword>
<evidence type="ECO:0000256" key="3">
    <source>
        <dbReference type="ARBA" id="ARBA00012483"/>
    </source>
</evidence>
<evidence type="ECO:0000256" key="2">
    <source>
        <dbReference type="ARBA" id="ARBA00004906"/>
    </source>
</evidence>
<feature type="compositionally biased region" description="Polar residues" evidence="9">
    <location>
        <begin position="122"/>
        <end position="131"/>
    </location>
</feature>
<protein>
    <recommendedName>
        <fullName evidence="3">RING-type E3 ubiquitin transferase</fullName>
        <ecNumber evidence="3">2.3.2.27</ecNumber>
    </recommendedName>
</protein>
<comment type="pathway">
    <text evidence="2">Protein modification; protein ubiquitination.</text>
</comment>
<feature type="region of interest" description="Disordered" evidence="9">
    <location>
        <begin position="119"/>
        <end position="242"/>
    </location>
</feature>
<keyword evidence="6" id="KW-0863">Zinc-finger</keyword>
<comment type="caution">
    <text evidence="11">The sequence shown here is derived from an EMBL/GenBank/DDBJ whole genome shotgun (WGS) entry which is preliminary data.</text>
</comment>
<dbReference type="EC" id="2.3.2.27" evidence="3"/>
<dbReference type="Pfam" id="PF12678">
    <property type="entry name" value="zf-rbx1"/>
    <property type="match status" value="1"/>
</dbReference>
<gene>
    <name evidence="11" type="ORF">SHERM_27237</name>
</gene>
<feature type="compositionally biased region" description="Basic and acidic residues" evidence="9">
    <location>
        <begin position="193"/>
        <end position="205"/>
    </location>
</feature>
<dbReference type="InterPro" id="IPR024766">
    <property type="entry name" value="Znf_RING_H2"/>
</dbReference>
<evidence type="ECO:0000259" key="10">
    <source>
        <dbReference type="Pfam" id="PF12678"/>
    </source>
</evidence>
<dbReference type="InterPro" id="IPR045191">
    <property type="entry name" value="MBR1/2-like"/>
</dbReference>
<keyword evidence="7" id="KW-0833">Ubl conjugation pathway</keyword>
<keyword evidence="8" id="KW-0862">Zinc</keyword>
<evidence type="ECO:0000256" key="5">
    <source>
        <dbReference type="ARBA" id="ARBA00022723"/>
    </source>
</evidence>
<organism evidence="11 12">
    <name type="scientific">Striga hermonthica</name>
    <name type="common">Purple witchweed</name>
    <name type="synonym">Buchnera hermonthica</name>
    <dbReference type="NCBI Taxonomy" id="68872"/>
    <lineage>
        <taxon>Eukaryota</taxon>
        <taxon>Viridiplantae</taxon>
        <taxon>Streptophyta</taxon>
        <taxon>Embryophyta</taxon>
        <taxon>Tracheophyta</taxon>
        <taxon>Spermatophyta</taxon>
        <taxon>Magnoliopsida</taxon>
        <taxon>eudicotyledons</taxon>
        <taxon>Gunneridae</taxon>
        <taxon>Pentapetalae</taxon>
        <taxon>asterids</taxon>
        <taxon>lamiids</taxon>
        <taxon>Lamiales</taxon>
        <taxon>Orobanchaceae</taxon>
        <taxon>Buchnereae</taxon>
        <taxon>Striga</taxon>
    </lineage>
</organism>
<comment type="catalytic activity">
    <reaction evidence="1">
        <text>S-ubiquitinyl-[E2 ubiquitin-conjugating enzyme]-L-cysteine + [acceptor protein]-L-lysine = [E2 ubiquitin-conjugating enzyme]-L-cysteine + N(6)-ubiquitinyl-[acceptor protein]-L-lysine.</text>
        <dbReference type="EC" id="2.3.2.27"/>
    </reaction>
</comment>